<reference evidence="1 2" key="1">
    <citation type="submission" date="2015-01" db="EMBL/GenBank/DDBJ databases">
        <title>Enhanced salinomycin production by adjusting the supply of polyketide extender units in Streptomyce albus DSM 41398.</title>
        <authorList>
            <person name="Lu C."/>
        </authorList>
    </citation>
    <scope>NUCLEOTIDE SEQUENCE [LARGE SCALE GENOMIC DNA]</scope>
    <source>
        <strain evidence="2">ATCC 21838 / DSM 41398 / FERM P-419 / JCM 4703 / NBRC 107858</strain>
    </source>
</reference>
<keyword evidence="2" id="KW-1185">Reference proteome</keyword>
<accession>A0A0B5ERX8</accession>
<evidence type="ECO:0000313" key="1">
    <source>
        <dbReference type="EMBL" id="AJE81516.1"/>
    </source>
</evidence>
<dbReference type="KEGG" id="sals:SLNWT_1140"/>
<dbReference type="AlphaFoldDB" id="A0A0B5ERX8"/>
<protein>
    <recommendedName>
        <fullName evidence="3">Lantibiotic</fullName>
    </recommendedName>
</protein>
<organism evidence="1 2">
    <name type="scientific">Streptomyces albus (strain ATCC 21838 / DSM 41398 / FERM P-419 / JCM 4703 / NBRC 107858)</name>
    <dbReference type="NCBI Taxonomy" id="1081613"/>
    <lineage>
        <taxon>Bacteria</taxon>
        <taxon>Bacillati</taxon>
        <taxon>Actinomycetota</taxon>
        <taxon>Actinomycetes</taxon>
        <taxon>Kitasatosporales</taxon>
        <taxon>Streptomycetaceae</taxon>
        <taxon>Streptomyces</taxon>
    </lineage>
</organism>
<evidence type="ECO:0000313" key="2">
    <source>
        <dbReference type="Proteomes" id="UP000031523"/>
    </source>
</evidence>
<dbReference type="NCBIfam" id="NF038155">
    <property type="entry name" value="lanthi_I_FDLD"/>
    <property type="match status" value="1"/>
</dbReference>
<dbReference type="Proteomes" id="UP000031523">
    <property type="component" value="Chromosome"/>
</dbReference>
<gene>
    <name evidence="1" type="ORF">SLNWT_1140</name>
</gene>
<proteinExistence type="predicted"/>
<name>A0A0B5ERX8_STRA4</name>
<sequence length="59" mass="6104">MPGIALVEQCEDSALQEFDLDIKVEVAGIGGAPASSDLSAICWLTTEHCPTGISGCYCS</sequence>
<dbReference type="EMBL" id="CP010519">
    <property type="protein sequence ID" value="AJE81516.1"/>
    <property type="molecule type" value="Genomic_DNA"/>
</dbReference>
<evidence type="ECO:0008006" key="3">
    <source>
        <dbReference type="Google" id="ProtNLM"/>
    </source>
</evidence>